<evidence type="ECO:0000256" key="1">
    <source>
        <dbReference type="SAM" id="MobiDB-lite"/>
    </source>
</evidence>
<gene>
    <name evidence="2" type="ORF">PG986_007410</name>
</gene>
<sequence length="134" mass="14449">MVPTWGPPSSVLRRHAMHHVGKRLGSSSGTHRNYYFSSLHSIAIAFQIASSFHVPSGADERKCPVGMEKQRLQPSTVSAKASKLAEDQPEVQPLRETPLALAGDAAAVSLQQLERWSLGRLGEPGDLTRSGLPA</sequence>
<evidence type="ECO:0000313" key="2">
    <source>
        <dbReference type="EMBL" id="KAK7951682.1"/>
    </source>
</evidence>
<feature type="region of interest" description="Disordered" evidence="1">
    <location>
        <begin position="68"/>
        <end position="92"/>
    </location>
</feature>
<protein>
    <submittedName>
        <fullName evidence="2">Uncharacterized protein</fullName>
    </submittedName>
</protein>
<accession>A0ABR1QCH8</accession>
<evidence type="ECO:0000313" key="3">
    <source>
        <dbReference type="Proteomes" id="UP001391051"/>
    </source>
</evidence>
<dbReference type="Proteomes" id="UP001391051">
    <property type="component" value="Unassembled WGS sequence"/>
</dbReference>
<name>A0ABR1QCH8_9PEZI</name>
<dbReference type="EMBL" id="JAQQWE010000005">
    <property type="protein sequence ID" value="KAK7951682.1"/>
    <property type="molecule type" value="Genomic_DNA"/>
</dbReference>
<comment type="caution">
    <text evidence="2">The sequence shown here is derived from an EMBL/GenBank/DDBJ whole genome shotgun (WGS) entry which is preliminary data.</text>
</comment>
<keyword evidence="3" id="KW-1185">Reference proteome</keyword>
<proteinExistence type="predicted"/>
<organism evidence="2 3">
    <name type="scientific">Apiospora aurea</name>
    <dbReference type="NCBI Taxonomy" id="335848"/>
    <lineage>
        <taxon>Eukaryota</taxon>
        <taxon>Fungi</taxon>
        <taxon>Dikarya</taxon>
        <taxon>Ascomycota</taxon>
        <taxon>Pezizomycotina</taxon>
        <taxon>Sordariomycetes</taxon>
        <taxon>Xylariomycetidae</taxon>
        <taxon>Amphisphaeriales</taxon>
        <taxon>Apiosporaceae</taxon>
        <taxon>Apiospora</taxon>
    </lineage>
</organism>
<dbReference type="GeneID" id="92076694"/>
<dbReference type="RefSeq" id="XP_066699744.1">
    <property type="nucleotide sequence ID" value="XM_066843632.1"/>
</dbReference>
<reference evidence="2 3" key="1">
    <citation type="submission" date="2023-01" db="EMBL/GenBank/DDBJ databases">
        <title>Analysis of 21 Apiospora genomes using comparative genomics revels a genus with tremendous synthesis potential of carbohydrate active enzymes and secondary metabolites.</title>
        <authorList>
            <person name="Sorensen T."/>
        </authorList>
    </citation>
    <scope>NUCLEOTIDE SEQUENCE [LARGE SCALE GENOMIC DNA]</scope>
    <source>
        <strain evidence="2 3">CBS 24483</strain>
    </source>
</reference>